<dbReference type="InterPro" id="IPR011333">
    <property type="entry name" value="SKP1/BTB/POZ_sf"/>
</dbReference>
<feature type="domain" description="BTB" evidence="1">
    <location>
        <begin position="337"/>
        <end position="404"/>
    </location>
</feature>
<dbReference type="InterPro" id="IPR008974">
    <property type="entry name" value="TRAF-like"/>
</dbReference>
<evidence type="ECO:0000313" key="4">
    <source>
        <dbReference type="Proteomes" id="UP000499080"/>
    </source>
</evidence>
<dbReference type="PROSITE" id="PS50144">
    <property type="entry name" value="MATH"/>
    <property type="match status" value="1"/>
</dbReference>
<dbReference type="InterPro" id="IPR000210">
    <property type="entry name" value="BTB/POZ_dom"/>
</dbReference>
<evidence type="ECO:0000313" key="3">
    <source>
        <dbReference type="EMBL" id="GBN59370.1"/>
    </source>
</evidence>
<dbReference type="SMART" id="SM00225">
    <property type="entry name" value="BTB"/>
    <property type="match status" value="1"/>
</dbReference>
<dbReference type="CDD" id="cd00121">
    <property type="entry name" value="MATH"/>
    <property type="match status" value="1"/>
</dbReference>
<dbReference type="PROSITE" id="PS50097">
    <property type="entry name" value="BTB"/>
    <property type="match status" value="1"/>
</dbReference>
<protein>
    <submittedName>
        <fullName evidence="3">TD and POZ domain-containing protein 5</fullName>
    </submittedName>
</protein>
<dbReference type="AlphaFoldDB" id="A0A4Y2Q927"/>
<dbReference type="Gene3D" id="2.60.210.10">
    <property type="entry name" value="Apoptosis, Tumor Necrosis Factor Receptor Associated Protein 2, Chain A"/>
    <property type="match status" value="1"/>
</dbReference>
<organism evidence="3 4">
    <name type="scientific">Araneus ventricosus</name>
    <name type="common">Orbweaver spider</name>
    <name type="synonym">Epeira ventricosa</name>
    <dbReference type="NCBI Taxonomy" id="182803"/>
    <lineage>
        <taxon>Eukaryota</taxon>
        <taxon>Metazoa</taxon>
        <taxon>Ecdysozoa</taxon>
        <taxon>Arthropoda</taxon>
        <taxon>Chelicerata</taxon>
        <taxon>Arachnida</taxon>
        <taxon>Araneae</taxon>
        <taxon>Araneomorphae</taxon>
        <taxon>Entelegynae</taxon>
        <taxon>Araneoidea</taxon>
        <taxon>Araneidae</taxon>
        <taxon>Araneus</taxon>
    </lineage>
</organism>
<dbReference type="EMBL" id="BGPR01013128">
    <property type="protein sequence ID" value="GBN59370.1"/>
    <property type="molecule type" value="Genomic_DNA"/>
</dbReference>
<evidence type="ECO:0000259" key="2">
    <source>
        <dbReference type="PROSITE" id="PS50144"/>
    </source>
</evidence>
<dbReference type="Gene3D" id="3.30.710.10">
    <property type="entry name" value="Potassium Channel Kv1.1, Chain A"/>
    <property type="match status" value="1"/>
</dbReference>
<gene>
    <name evidence="3" type="primary">Tdpoz5_22</name>
    <name evidence="3" type="ORF">AVEN_9306_1</name>
</gene>
<comment type="caution">
    <text evidence="3">The sequence shown here is derived from an EMBL/GenBank/DDBJ whole genome shotgun (WGS) entry which is preliminary data.</text>
</comment>
<reference evidence="3 4" key="1">
    <citation type="journal article" date="2019" name="Sci. Rep.">
        <title>Orb-weaving spider Araneus ventricosus genome elucidates the spidroin gene catalogue.</title>
        <authorList>
            <person name="Kono N."/>
            <person name="Nakamura H."/>
            <person name="Ohtoshi R."/>
            <person name="Moran D.A.P."/>
            <person name="Shinohara A."/>
            <person name="Yoshida Y."/>
            <person name="Fujiwara M."/>
            <person name="Mori M."/>
            <person name="Tomita M."/>
            <person name="Arakawa K."/>
        </authorList>
    </citation>
    <scope>NUCLEOTIDE SEQUENCE [LARGE SCALE GENOMIC DNA]</scope>
</reference>
<sequence>MRKFTFIWSVQNYSYCWHGECEDLESPTFFAEMMQQTSWNLHLYPRGNGDPDFISLFLKRCDNCNGPEKIALNFELSILDANGRDLESDKIELNDLEFQKSASYGLSDFFERPENNLVGRTFTSDILRVRCTMWIGEGEIDKEALSYAKTRIRIEKISFINTIESFATIILNLKKTFNVTHVSKHALNLSGNVYVRSEPGSEDEVMVEIFLDSQNAHLITCQIYILNSAGKEIECGKIDTRNDLGRKSTMSTPINFEMRNLLDQKHEYLPNDKLTLRCECTLSTGIEFQRIEDTFYDLHLTPLLKQRICDTKFAPCTSEPKSVSDDLRCLFKDQILSDIRLETKSKIFHAHKSVLCARSPVFTSMLTTNIKDKLMDCIEVEDLEDSTIDQFLLFLYTDILEGLQWESAMKLYYSAYKYQVQRLKDFCTSFLITGLNKRNIGDLLILADKHQDSDLKTAVEKFICMRDKQIFCTDEWESFMETHSEIAMKTMYFYLKNGRD</sequence>
<name>A0A4Y2Q927_ARAVE</name>
<keyword evidence="4" id="KW-1185">Reference proteome</keyword>
<accession>A0A4Y2Q927</accession>
<dbReference type="PANTHER" id="PTHR24413">
    <property type="entry name" value="SPECKLE-TYPE POZ PROTEIN"/>
    <property type="match status" value="1"/>
</dbReference>
<dbReference type="InterPro" id="IPR002083">
    <property type="entry name" value="MATH/TRAF_dom"/>
</dbReference>
<proteinExistence type="predicted"/>
<dbReference type="SUPFAM" id="SSF54695">
    <property type="entry name" value="POZ domain"/>
    <property type="match status" value="1"/>
</dbReference>
<dbReference type="OrthoDB" id="809224at2759"/>
<dbReference type="Pfam" id="PF22486">
    <property type="entry name" value="MATH_2"/>
    <property type="match status" value="1"/>
</dbReference>
<dbReference type="CDD" id="cd18186">
    <property type="entry name" value="BTB_POZ_ZBTB_KLHL-like"/>
    <property type="match status" value="1"/>
</dbReference>
<feature type="domain" description="MATH" evidence="2">
    <location>
        <begin position="3"/>
        <end position="133"/>
    </location>
</feature>
<dbReference type="SUPFAM" id="SSF49599">
    <property type="entry name" value="TRAF domain-like"/>
    <property type="match status" value="1"/>
</dbReference>
<evidence type="ECO:0000259" key="1">
    <source>
        <dbReference type="PROSITE" id="PS50097"/>
    </source>
</evidence>
<dbReference type="GO" id="GO:0030163">
    <property type="term" value="P:protein catabolic process"/>
    <property type="evidence" value="ECO:0007669"/>
    <property type="project" value="UniProtKB-ARBA"/>
</dbReference>
<dbReference type="Gene3D" id="1.25.40.420">
    <property type="match status" value="1"/>
</dbReference>
<dbReference type="Pfam" id="PF00651">
    <property type="entry name" value="BTB"/>
    <property type="match status" value="1"/>
</dbReference>
<dbReference type="Proteomes" id="UP000499080">
    <property type="component" value="Unassembled WGS sequence"/>
</dbReference>